<dbReference type="PANTHER" id="PTHR40266:SF2">
    <property type="entry name" value="TOXIN HIGB-1"/>
    <property type="match status" value="1"/>
</dbReference>
<sequence length="99" mass="12125">MIISITHKGLRQFWENDDPSLLPTAYIEKIRRILYLLNHQSPLRELQLLRRYRLHRLTGNLEDYWSLHITPNYRIIFRIVDDDVHLVNFLDYHNKKSKL</sequence>
<keyword evidence="3" id="KW-1185">Reference proteome</keyword>
<dbReference type="OrthoDB" id="9801102at2"/>
<keyword evidence="1" id="KW-1277">Toxin-antitoxin system</keyword>
<dbReference type="InterPro" id="IPR035093">
    <property type="entry name" value="RelE/ParE_toxin_dom_sf"/>
</dbReference>
<evidence type="ECO:0000256" key="1">
    <source>
        <dbReference type="ARBA" id="ARBA00022649"/>
    </source>
</evidence>
<dbReference type="RefSeq" id="WP_130539996.1">
    <property type="nucleotide sequence ID" value="NZ_CP042431.1"/>
</dbReference>
<name>A0A4Q7N3U1_9BACT</name>
<dbReference type="AlphaFoldDB" id="A0A4Q7N3U1"/>
<gene>
    <name evidence="2" type="ORF">EV199_1518</name>
</gene>
<dbReference type="InterPro" id="IPR007712">
    <property type="entry name" value="RelE/ParE_toxin"/>
</dbReference>
<evidence type="ECO:0000313" key="3">
    <source>
        <dbReference type="Proteomes" id="UP000293874"/>
    </source>
</evidence>
<dbReference type="NCBIfam" id="TIGR02385">
    <property type="entry name" value="RelE_StbE"/>
    <property type="match status" value="1"/>
</dbReference>
<comment type="caution">
    <text evidence="2">The sequence shown here is derived from an EMBL/GenBank/DDBJ whole genome shotgun (WGS) entry which is preliminary data.</text>
</comment>
<dbReference type="Proteomes" id="UP000293874">
    <property type="component" value="Unassembled WGS sequence"/>
</dbReference>
<dbReference type="SUPFAM" id="SSF143011">
    <property type="entry name" value="RelE-like"/>
    <property type="match status" value="1"/>
</dbReference>
<dbReference type="InterPro" id="IPR007711">
    <property type="entry name" value="HigB-1"/>
</dbReference>
<evidence type="ECO:0000313" key="2">
    <source>
        <dbReference type="EMBL" id="RZS75646.1"/>
    </source>
</evidence>
<dbReference type="Gene3D" id="3.30.2310.20">
    <property type="entry name" value="RelE-like"/>
    <property type="match status" value="1"/>
</dbReference>
<dbReference type="PANTHER" id="PTHR40266">
    <property type="entry name" value="TOXIN HIGB-1"/>
    <property type="match status" value="1"/>
</dbReference>
<proteinExistence type="predicted"/>
<dbReference type="EMBL" id="SGXA01000001">
    <property type="protein sequence ID" value="RZS75646.1"/>
    <property type="molecule type" value="Genomic_DNA"/>
</dbReference>
<organism evidence="2 3">
    <name type="scientific">Pseudobacter ginsenosidimutans</name>
    <dbReference type="NCBI Taxonomy" id="661488"/>
    <lineage>
        <taxon>Bacteria</taxon>
        <taxon>Pseudomonadati</taxon>
        <taxon>Bacteroidota</taxon>
        <taxon>Chitinophagia</taxon>
        <taxon>Chitinophagales</taxon>
        <taxon>Chitinophagaceae</taxon>
        <taxon>Pseudobacter</taxon>
    </lineage>
</organism>
<accession>A0A4Q7N3U1</accession>
<dbReference type="Pfam" id="PF05015">
    <property type="entry name" value="HigB-like_toxin"/>
    <property type="match status" value="1"/>
</dbReference>
<reference evidence="2 3" key="1">
    <citation type="submission" date="2019-02" db="EMBL/GenBank/DDBJ databases">
        <title>Genomic Encyclopedia of Type Strains, Phase IV (KMG-IV): sequencing the most valuable type-strain genomes for metagenomic binning, comparative biology and taxonomic classification.</title>
        <authorList>
            <person name="Goeker M."/>
        </authorList>
    </citation>
    <scope>NUCLEOTIDE SEQUENCE [LARGE SCALE GENOMIC DNA]</scope>
    <source>
        <strain evidence="2 3">DSM 18116</strain>
    </source>
</reference>
<protein>
    <submittedName>
        <fullName evidence="2">Proteic killer suppression protein</fullName>
    </submittedName>
</protein>